<dbReference type="OMA" id="YKACRRQ"/>
<proteinExistence type="predicted"/>
<evidence type="ECO:0000256" key="3">
    <source>
        <dbReference type="SAM" id="SignalP"/>
    </source>
</evidence>
<keyword evidence="6" id="KW-1185">Reference proteome</keyword>
<dbReference type="GeneID" id="111224005"/>
<protein>
    <submittedName>
        <fullName evidence="5">Shisa family member 10, tandem duplicate 1</fullName>
    </submittedName>
</protein>
<feature type="region of interest" description="Disordered" evidence="1">
    <location>
        <begin position="215"/>
        <end position="259"/>
    </location>
</feature>
<keyword evidence="3" id="KW-0732">Signal</keyword>
<dbReference type="Proteomes" id="UP000261420">
    <property type="component" value="Unplaced"/>
</dbReference>
<reference evidence="5" key="1">
    <citation type="submission" date="2025-08" db="UniProtKB">
        <authorList>
            <consortium name="Ensembl"/>
        </authorList>
    </citation>
    <scope>IDENTIFICATION</scope>
</reference>
<dbReference type="STRING" id="41447.ENSSDUP00000022285"/>
<dbReference type="Pfam" id="PF13908">
    <property type="entry name" value="Shisa_N"/>
    <property type="match status" value="1"/>
</dbReference>
<evidence type="ECO:0000256" key="1">
    <source>
        <dbReference type="SAM" id="MobiDB-lite"/>
    </source>
</evidence>
<dbReference type="Ensembl" id="ENSSDUT00000022693.1">
    <property type="protein sequence ID" value="ENSSDUP00000022285.1"/>
    <property type="gene ID" value="ENSSDUG00000016221.1"/>
</dbReference>
<keyword evidence="2" id="KW-0812">Transmembrane</keyword>
<feature type="domain" description="Shisa N-terminal" evidence="4">
    <location>
        <begin position="26"/>
        <end position="75"/>
    </location>
</feature>
<evidence type="ECO:0000259" key="4">
    <source>
        <dbReference type="Pfam" id="PF13908"/>
    </source>
</evidence>
<keyword evidence="2" id="KW-1133">Transmembrane helix</keyword>
<evidence type="ECO:0000313" key="5">
    <source>
        <dbReference type="Ensembl" id="ENSSDUP00000022285.1"/>
    </source>
</evidence>
<organism evidence="5 6">
    <name type="scientific">Seriola dumerili</name>
    <name type="common">Greater amberjack</name>
    <name type="synonym">Caranx dumerili</name>
    <dbReference type="NCBI Taxonomy" id="41447"/>
    <lineage>
        <taxon>Eukaryota</taxon>
        <taxon>Metazoa</taxon>
        <taxon>Chordata</taxon>
        <taxon>Craniata</taxon>
        <taxon>Vertebrata</taxon>
        <taxon>Euteleostomi</taxon>
        <taxon>Actinopterygii</taxon>
        <taxon>Neopterygii</taxon>
        <taxon>Teleostei</taxon>
        <taxon>Neoteleostei</taxon>
        <taxon>Acanthomorphata</taxon>
        <taxon>Carangaria</taxon>
        <taxon>Carangiformes</taxon>
        <taxon>Carangidae</taxon>
        <taxon>Seriola</taxon>
    </lineage>
</organism>
<feature type="transmembrane region" description="Helical" evidence="2">
    <location>
        <begin position="85"/>
        <end position="111"/>
    </location>
</feature>
<feature type="signal peptide" evidence="3">
    <location>
        <begin position="1"/>
        <end position="23"/>
    </location>
</feature>
<dbReference type="RefSeq" id="XP_022604071.1">
    <property type="nucleotide sequence ID" value="XM_022748350.1"/>
</dbReference>
<dbReference type="InterPro" id="IPR053891">
    <property type="entry name" value="Shisa_N"/>
</dbReference>
<feature type="compositionally biased region" description="Pro residues" evidence="1">
    <location>
        <begin position="228"/>
        <end position="240"/>
    </location>
</feature>
<sequence length="259" mass="28020">MASGLCSVVVLVLCVVLAPSVSAGDNHCKSYTDLTNTYISSKYCYSGFCCGSCMNRYCCQSSFLRLPEDEQDECSSYHDMTPLSMVLGISTVVVIVLIFICCCVCPCCCLYKACCKPRPVVATTTHTTVVTTSPQPYPQQSTTMPSQPHCYQGAQYSSYQPVPVQPGYGTQPMPQGYGAQPMPTMPYSGKMFTPGPPPTYQEATGPAYPPKLMPYSQAAFSPGQPAYPIQPPVQPQPNAPPAHTDYHNQPAFNPDFVAP</sequence>
<evidence type="ECO:0000256" key="2">
    <source>
        <dbReference type="SAM" id="Phobius"/>
    </source>
</evidence>
<reference evidence="5" key="2">
    <citation type="submission" date="2025-09" db="UniProtKB">
        <authorList>
            <consortium name="Ensembl"/>
        </authorList>
    </citation>
    <scope>IDENTIFICATION</scope>
</reference>
<keyword evidence="2" id="KW-0472">Membrane</keyword>
<dbReference type="AlphaFoldDB" id="A0A3B4UWL3"/>
<accession>A0A3B4UWL3</accession>
<evidence type="ECO:0000313" key="6">
    <source>
        <dbReference type="Proteomes" id="UP000261420"/>
    </source>
</evidence>
<dbReference type="GeneTree" id="ENSGT00940000166256"/>
<feature type="chain" id="PRO_5017284964" evidence="3">
    <location>
        <begin position="24"/>
        <end position="259"/>
    </location>
</feature>
<dbReference type="KEGG" id="sdu:111224005"/>
<name>A0A3B4UWL3_SERDU</name>